<reference evidence="2 3" key="1">
    <citation type="submission" date="2014-04" db="EMBL/GenBank/DDBJ databases">
        <title>Genome evolution of avian class.</title>
        <authorList>
            <person name="Zhang G."/>
            <person name="Li C."/>
        </authorList>
    </citation>
    <scope>NUCLEOTIDE SEQUENCE [LARGE SCALE GENOMIC DNA]</scope>
    <source>
        <strain evidence="2">BGI_N332</strain>
    </source>
</reference>
<evidence type="ECO:0000256" key="1">
    <source>
        <dbReference type="SAM" id="MobiDB-lite"/>
    </source>
</evidence>
<dbReference type="AlphaFoldDB" id="A0A091QT82"/>
<keyword evidence="3" id="KW-1185">Reference proteome</keyword>
<name>A0A091QT82_9AVES</name>
<evidence type="ECO:0000313" key="3">
    <source>
        <dbReference type="Proteomes" id="UP000053369"/>
    </source>
</evidence>
<dbReference type="EMBL" id="KK803066">
    <property type="protein sequence ID" value="KFQ30189.1"/>
    <property type="molecule type" value="Genomic_DNA"/>
</dbReference>
<gene>
    <name evidence="2" type="ORF">N332_06943</name>
</gene>
<protein>
    <submittedName>
        <fullName evidence="2">Uncharacterized protein</fullName>
    </submittedName>
</protein>
<sequence>GKRGSPHASPMENSSSWRVWGSSSHPRRTQTLTSMLGRVGGPGRGGPLLGKAIIRGRIGHPLCLSPLLPTGTPRLWPSLGAGPSSGGLLSLAALGHLLRQHPRRLLLQLPDVLHRQ</sequence>
<accession>A0A091QT82</accession>
<feature type="region of interest" description="Disordered" evidence="1">
    <location>
        <begin position="1"/>
        <end position="29"/>
    </location>
</feature>
<feature type="non-terminal residue" evidence="2">
    <location>
        <position position="1"/>
    </location>
</feature>
<feature type="non-terminal residue" evidence="2">
    <location>
        <position position="116"/>
    </location>
</feature>
<dbReference type="Proteomes" id="UP000053369">
    <property type="component" value="Unassembled WGS sequence"/>
</dbReference>
<evidence type="ECO:0000313" key="2">
    <source>
        <dbReference type="EMBL" id="KFQ30189.1"/>
    </source>
</evidence>
<proteinExistence type="predicted"/>
<organism evidence="2 3">
    <name type="scientific">Mesitornis unicolor</name>
    <name type="common">brown roatelo</name>
    <dbReference type="NCBI Taxonomy" id="54374"/>
    <lineage>
        <taxon>Eukaryota</taxon>
        <taxon>Metazoa</taxon>
        <taxon>Chordata</taxon>
        <taxon>Craniata</taxon>
        <taxon>Vertebrata</taxon>
        <taxon>Euteleostomi</taxon>
        <taxon>Archelosauria</taxon>
        <taxon>Archosauria</taxon>
        <taxon>Dinosauria</taxon>
        <taxon>Saurischia</taxon>
        <taxon>Theropoda</taxon>
        <taxon>Coelurosauria</taxon>
        <taxon>Aves</taxon>
        <taxon>Neognathae</taxon>
        <taxon>Neoaves</taxon>
        <taxon>Columbimorphae</taxon>
        <taxon>Mesitornithiformes</taxon>
        <taxon>Mesitornithidae</taxon>
        <taxon>Mesitornis</taxon>
    </lineage>
</organism>
<feature type="compositionally biased region" description="Low complexity" evidence="1">
    <location>
        <begin position="14"/>
        <end position="24"/>
    </location>
</feature>